<dbReference type="STRING" id="580332.Slit_1898"/>
<dbReference type="InterPro" id="IPR052399">
    <property type="entry name" value="Phage_Baseplate_Assmbl_Protein"/>
</dbReference>
<dbReference type="InterPro" id="IPR006949">
    <property type="entry name" value="Barrel_Baseplate_J-like"/>
</dbReference>
<dbReference type="HOGENOM" id="CLU_747273_0_0_4"/>
<dbReference type="PANTHER" id="PTHR37829">
    <property type="entry name" value="PHAGE-LIKE ELEMENT PBSX PROTEIN XKDT"/>
    <property type="match status" value="1"/>
</dbReference>
<accession>D5CT41</accession>
<proteinExistence type="predicted"/>
<dbReference type="eggNOG" id="COG3299">
    <property type="taxonomic scope" value="Bacteria"/>
</dbReference>
<keyword evidence="3" id="KW-1185">Reference proteome</keyword>
<organism evidence="2 3">
    <name type="scientific">Sideroxydans lithotrophicus (strain ES-1)</name>
    <dbReference type="NCBI Taxonomy" id="580332"/>
    <lineage>
        <taxon>Bacteria</taxon>
        <taxon>Pseudomonadati</taxon>
        <taxon>Pseudomonadota</taxon>
        <taxon>Betaproteobacteria</taxon>
        <taxon>Nitrosomonadales</taxon>
        <taxon>Gallionellaceae</taxon>
        <taxon>Sideroxydans</taxon>
    </lineage>
</organism>
<dbReference type="PANTHER" id="PTHR37829:SF3">
    <property type="entry name" value="PROTEIN JAYE-RELATED"/>
    <property type="match status" value="1"/>
</dbReference>
<dbReference type="Pfam" id="PF04865">
    <property type="entry name" value="Baseplate_J"/>
    <property type="match status" value="1"/>
</dbReference>
<feature type="domain" description="Baseplate protein J-like barrel" evidence="1">
    <location>
        <begin position="92"/>
        <end position="190"/>
    </location>
</feature>
<evidence type="ECO:0000313" key="3">
    <source>
        <dbReference type="Proteomes" id="UP000001625"/>
    </source>
</evidence>
<dbReference type="EMBL" id="CP001965">
    <property type="protein sequence ID" value="ADE12127.1"/>
    <property type="molecule type" value="Genomic_DNA"/>
</dbReference>
<gene>
    <name evidence="2" type="ordered locus">Slit_1898</name>
</gene>
<dbReference type="Proteomes" id="UP000001625">
    <property type="component" value="Chromosome"/>
</dbReference>
<name>D5CT41_SIDLE</name>
<sequence length="373" mass="38814">MATLNTKTFNQLVSDQVAAIQSRVQQLIDFAIGSILRSIVESNATVSLWFQGLLLQILAITRAATSTGTDLDSWAADYAFYRLAATYATGQVTFSRFNSTFAAFIPVGTQIQTSDSSPEVFAVTVDTTNPNYSATLNGYNVPALTVSISVPVQCTTLGSVGNVLAGLCKQLTGSIPGIDTVTNANPFVNGLDAETDTAFRARFVSYIGSLSKATRNAIANAISSVQQGLTFTLTENFNYAGAAQPGYFYTVVDDGSGNPPSALLTSINNAIDAVRAFTVTFGVYGPVLETATIALTVTSTNHAADAVLVQAAIAAYIATLGIGASLPYTKLAQLAYDASPTITNVTSVTLNSGTADLAASAKQRIIAGTITVS</sequence>
<dbReference type="AlphaFoldDB" id="D5CT41"/>
<dbReference type="OrthoDB" id="7012887at2"/>
<reference evidence="2 3" key="1">
    <citation type="submission" date="2010-03" db="EMBL/GenBank/DDBJ databases">
        <title>Complete sequence of Sideroxydans lithotrophicus ES-1.</title>
        <authorList>
            <consortium name="US DOE Joint Genome Institute"/>
            <person name="Lucas S."/>
            <person name="Copeland A."/>
            <person name="Lapidus A."/>
            <person name="Cheng J.-F."/>
            <person name="Bruce D."/>
            <person name="Goodwin L."/>
            <person name="Pitluck S."/>
            <person name="Munk A.C."/>
            <person name="Detter J.C."/>
            <person name="Han C."/>
            <person name="Tapia R."/>
            <person name="Larimer F."/>
            <person name="Land M."/>
            <person name="Hauser L."/>
            <person name="Kyrpides N."/>
            <person name="Ivanova N."/>
            <person name="Emerson D."/>
            <person name="Woyke T."/>
        </authorList>
    </citation>
    <scope>NUCLEOTIDE SEQUENCE [LARGE SCALE GENOMIC DNA]</scope>
    <source>
        <strain evidence="2 3">ES-1</strain>
    </source>
</reference>
<dbReference type="RefSeq" id="WP_013030025.1">
    <property type="nucleotide sequence ID" value="NC_013959.1"/>
</dbReference>
<evidence type="ECO:0000313" key="2">
    <source>
        <dbReference type="EMBL" id="ADE12127.1"/>
    </source>
</evidence>
<dbReference type="KEGG" id="slt:Slit_1898"/>
<evidence type="ECO:0000259" key="1">
    <source>
        <dbReference type="Pfam" id="PF04865"/>
    </source>
</evidence>
<protein>
    <submittedName>
        <fullName evidence="2">Baseplate J family protein</fullName>
    </submittedName>
</protein>